<evidence type="ECO:0000256" key="4">
    <source>
        <dbReference type="ARBA" id="ARBA00022552"/>
    </source>
</evidence>
<protein>
    <recommendedName>
        <fullName evidence="1">16S rRNA aminocarboxypropyltransferase</fullName>
    </recommendedName>
</protein>
<evidence type="ECO:0000256" key="5">
    <source>
        <dbReference type="ARBA" id="ARBA00022679"/>
    </source>
</evidence>
<dbReference type="PANTHER" id="PTHR20426:SF0">
    <property type="entry name" value="18S RRNA AMINOCARBOXYPROPYLTRANSFERASE"/>
    <property type="match status" value="1"/>
</dbReference>
<reference evidence="8" key="1">
    <citation type="journal article" date="2020" name="mSystems">
        <title>Genome- and Community-Level Interaction Insights into Carbon Utilization and Element Cycling Functions of Hydrothermarchaeota in Hydrothermal Sediment.</title>
        <authorList>
            <person name="Zhou Z."/>
            <person name="Liu Y."/>
            <person name="Xu W."/>
            <person name="Pan J."/>
            <person name="Luo Z.H."/>
            <person name="Li M."/>
        </authorList>
    </citation>
    <scope>NUCLEOTIDE SEQUENCE [LARGE SCALE GENOMIC DNA]</scope>
    <source>
        <strain evidence="8">SpSt-885</strain>
    </source>
</reference>
<gene>
    <name evidence="8" type="ORF">ENW83_01855</name>
</gene>
<dbReference type="AlphaFoldDB" id="A0A7J3SK95"/>
<dbReference type="InterPro" id="IPR007177">
    <property type="entry name" value="Tsr3_C"/>
</dbReference>
<dbReference type="EMBL" id="DTLS01000051">
    <property type="protein sequence ID" value="HGZ59937.1"/>
    <property type="molecule type" value="Genomic_DNA"/>
</dbReference>
<evidence type="ECO:0000256" key="3">
    <source>
        <dbReference type="ARBA" id="ARBA00022517"/>
    </source>
</evidence>
<feature type="domain" description="16S/18S rRNA aminocarboxypropyltransferase Tsr3 C-terminal" evidence="7">
    <location>
        <begin position="47"/>
        <end position="171"/>
    </location>
</feature>
<comment type="caution">
    <text evidence="8">The sequence shown here is derived from an EMBL/GenBank/DDBJ whole genome shotgun (WGS) entry which is preliminary data.</text>
</comment>
<dbReference type="Pfam" id="PF04034">
    <property type="entry name" value="Ribo_biogen_C"/>
    <property type="match status" value="1"/>
</dbReference>
<evidence type="ECO:0000256" key="2">
    <source>
        <dbReference type="ARBA" id="ARBA00022490"/>
    </source>
</evidence>
<evidence type="ECO:0000256" key="6">
    <source>
        <dbReference type="ARBA" id="ARBA00022691"/>
    </source>
</evidence>
<keyword evidence="3" id="KW-0690">Ribosome biogenesis</keyword>
<name>A0A7J3SK95_9CREN</name>
<dbReference type="NCBIfam" id="NF002621">
    <property type="entry name" value="PRK02287.1"/>
    <property type="match status" value="1"/>
</dbReference>
<dbReference type="InterPro" id="IPR022968">
    <property type="entry name" value="Tsr3-like"/>
</dbReference>
<dbReference type="PANTHER" id="PTHR20426">
    <property type="entry name" value="RIBOSOME BIOGENESIS PROTEIN TSR3 HOMOLOG"/>
    <property type="match status" value="1"/>
</dbReference>
<dbReference type="GO" id="GO:0006364">
    <property type="term" value="P:rRNA processing"/>
    <property type="evidence" value="ECO:0007669"/>
    <property type="project" value="UniProtKB-KW"/>
</dbReference>
<accession>A0A7J3SK95</accession>
<evidence type="ECO:0000256" key="1">
    <source>
        <dbReference type="ARBA" id="ARBA00014114"/>
    </source>
</evidence>
<keyword evidence="5" id="KW-0808">Transferase</keyword>
<evidence type="ECO:0000259" key="7">
    <source>
        <dbReference type="Pfam" id="PF04034"/>
    </source>
</evidence>
<keyword evidence="6" id="KW-0949">S-adenosyl-L-methionine</keyword>
<proteinExistence type="predicted"/>
<evidence type="ECO:0000313" key="8">
    <source>
        <dbReference type="EMBL" id="HGZ59937.1"/>
    </source>
</evidence>
<keyword evidence="4" id="KW-0698">rRNA processing</keyword>
<organism evidence="8">
    <name type="scientific">Fervidicoccus fontis</name>
    <dbReference type="NCBI Taxonomy" id="683846"/>
    <lineage>
        <taxon>Archaea</taxon>
        <taxon>Thermoproteota</taxon>
        <taxon>Thermoprotei</taxon>
        <taxon>Fervidicoccales</taxon>
        <taxon>Fervidicoccaceae</taxon>
        <taxon>Fervidicoccus</taxon>
    </lineage>
</organism>
<keyword evidence="2" id="KW-0963">Cytoplasm</keyword>
<dbReference type="GO" id="GO:0106388">
    <property type="term" value="F:rRNA small subunit aminocarboxypropyltransferase activity"/>
    <property type="evidence" value="ECO:0007669"/>
    <property type="project" value="InterPro"/>
</dbReference>
<sequence>MKKCSEIRLYVMRFSEDSPSASTGVKLYRLGVAERIGERRLHNLKGIILDPYAETLISKKDLSEAKTLVVIDRSWNVLEKEKRMRLKAGKMLRRRLPLLIASNPINYTKAFKLSSAEALAAALAILGCQDRAKEVMSKFKWGDNFFSLNAKLFELYNKANDAQELLNAEKEAVRLLTGGESIDESRGSSW</sequence>